<dbReference type="EMBL" id="JBHSBH010000003">
    <property type="protein sequence ID" value="MFC3995009.1"/>
    <property type="molecule type" value="Genomic_DNA"/>
</dbReference>
<dbReference type="Proteomes" id="UP001595847">
    <property type="component" value="Unassembled WGS sequence"/>
</dbReference>
<protein>
    <submittedName>
        <fullName evidence="2">Uncharacterized protein</fullName>
    </submittedName>
</protein>
<evidence type="ECO:0000313" key="3">
    <source>
        <dbReference type="Proteomes" id="UP001595847"/>
    </source>
</evidence>
<proteinExistence type="predicted"/>
<evidence type="ECO:0000313" key="2">
    <source>
        <dbReference type="EMBL" id="MFC3995009.1"/>
    </source>
</evidence>
<comment type="caution">
    <text evidence="2">The sequence shown here is derived from an EMBL/GenBank/DDBJ whole genome shotgun (WGS) entry which is preliminary data.</text>
</comment>
<gene>
    <name evidence="2" type="ORF">ACFOVU_03730</name>
</gene>
<feature type="region of interest" description="Disordered" evidence="1">
    <location>
        <begin position="44"/>
        <end position="81"/>
    </location>
</feature>
<reference evidence="3" key="1">
    <citation type="journal article" date="2019" name="Int. J. Syst. Evol. Microbiol.">
        <title>The Global Catalogue of Microorganisms (GCM) 10K type strain sequencing project: providing services to taxonomists for standard genome sequencing and annotation.</title>
        <authorList>
            <consortium name="The Broad Institute Genomics Platform"/>
            <consortium name="The Broad Institute Genome Sequencing Center for Infectious Disease"/>
            <person name="Wu L."/>
            <person name="Ma J."/>
        </authorList>
    </citation>
    <scope>NUCLEOTIDE SEQUENCE [LARGE SCALE GENOMIC DNA]</scope>
    <source>
        <strain evidence="3">TBRC 1826</strain>
    </source>
</reference>
<dbReference type="RefSeq" id="WP_378529847.1">
    <property type="nucleotide sequence ID" value="NZ_JBHSBH010000003.1"/>
</dbReference>
<organism evidence="2 3">
    <name type="scientific">Nocardiopsis sediminis</name>
    <dbReference type="NCBI Taxonomy" id="1778267"/>
    <lineage>
        <taxon>Bacteria</taxon>
        <taxon>Bacillati</taxon>
        <taxon>Actinomycetota</taxon>
        <taxon>Actinomycetes</taxon>
        <taxon>Streptosporangiales</taxon>
        <taxon>Nocardiopsidaceae</taxon>
        <taxon>Nocardiopsis</taxon>
    </lineage>
</organism>
<keyword evidence="3" id="KW-1185">Reference proteome</keyword>
<accession>A0ABV8FI52</accession>
<evidence type="ECO:0000256" key="1">
    <source>
        <dbReference type="SAM" id="MobiDB-lite"/>
    </source>
</evidence>
<name>A0ABV8FI52_9ACTN</name>
<sequence length="81" mass="8735">MNDRSDPLLARYDAACTTTCRYCPCPLPPESVRCRLCGRLQDGPGEEDAEGGDGGAARRVPAGPTGLTGPTRRLYRRRARG</sequence>